<evidence type="ECO:0000313" key="1">
    <source>
        <dbReference type="EMBL" id="GHI47397.1"/>
    </source>
</evidence>
<gene>
    <name evidence="3" type="ORF">C0Q91_17175</name>
    <name evidence="2" type="ORF">C0Q92_17125</name>
    <name evidence="1" type="ORF">ScoT_35710</name>
</gene>
<organism evidence="1 6">
    <name type="scientific">Streptomyces albidoflavus</name>
    <dbReference type="NCBI Taxonomy" id="1886"/>
    <lineage>
        <taxon>Bacteria</taxon>
        <taxon>Bacillati</taxon>
        <taxon>Actinomycetota</taxon>
        <taxon>Actinomycetes</taxon>
        <taxon>Kitasatosporales</taxon>
        <taxon>Streptomycetaceae</taxon>
        <taxon>Streptomyces</taxon>
        <taxon>Streptomyces albidoflavus group</taxon>
    </lineage>
</organism>
<dbReference type="Proteomes" id="UP001051844">
    <property type="component" value="Unassembled WGS sequence"/>
</dbReference>
<reference evidence="4 5" key="1">
    <citation type="submission" date="2017-12" db="EMBL/GenBank/DDBJ databases">
        <title>Population genomics insights into the ecological differentiation and adaptive evolution in streptomycetes.</title>
        <authorList>
            <person name="Li Y."/>
            <person name="Huang Y."/>
        </authorList>
    </citation>
    <scope>NUCLEOTIDE SEQUENCE [LARGE SCALE GENOMIC DNA]</scope>
    <source>
        <strain evidence="3 4">FXJ.2339</strain>
        <strain evidence="2 5">NBRC 100770</strain>
    </source>
</reference>
<sequence>METVLPGYFTGPMNTESHATELDWVPSCGVQLRKAGVRFDAVRVDGCAGRLIAEAMAQMTLGEPGPVVEEVRGRRAVYFLVPVGSTGHRSWPDGVTRLTGEAGRIAFIPVPALSGWTWPLRWRHQPGATGQLVHPLLLRSTLLAWAAGDLGVLAELEENPPAPPIHSGE</sequence>
<evidence type="ECO:0000313" key="2">
    <source>
        <dbReference type="EMBL" id="RZE21976.1"/>
    </source>
</evidence>
<protein>
    <submittedName>
        <fullName evidence="1">Uncharacterized protein</fullName>
    </submittedName>
</protein>
<evidence type="ECO:0000313" key="4">
    <source>
        <dbReference type="Proteomes" id="UP000292095"/>
    </source>
</evidence>
<accession>A0A126Y6D7</accession>
<accession>A0A0X3WSG4</accession>
<comment type="caution">
    <text evidence="1">The sequence shown here is derived from an EMBL/GenBank/DDBJ whole genome shotgun (WGS) entry which is preliminary data.</text>
</comment>
<dbReference type="EMBL" id="PKLL01000019">
    <property type="protein sequence ID" value="RZE21976.1"/>
    <property type="molecule type" value="Genomic_DNA"/>
</dbReference>
<dbReference type="Proteomes" id="UP000292095">
    <property type="component" value="Unassembled WGS sequence"/>
</dbReference>
<dbReference type="Proteomes" id="UP000292693">
    <property type="component" value="Unassembled WGS sequence"/>
</dbReference>
<dbReference type="EMBL" id="PKLK01000019">
    <property type="protein sequence ID" value="RZE38582.1"/>
    <property type="molecule type" value="Genomic_DNA"/>
</dbReference>
<evidence type="ECO:0000313" key="6">
    <source>
        <dbReference type="Proteomes" id="UP001051844"/>
    </source>
</evidence>
<reference evidence="1" key="2">
    <citation type="submission" date="2022-09" db="EMBL/GenBank/DDBJ databases">
        <title>Whole genome shotgun sequence of Streptomyces albidoflavus NBRC 12854.</title>
        <authorList>
            <person name="Komaki H."/>
            <person name="Tamura T."/>
        </authorList>
    </citation>
    <scope>NUCLEOTIDE SEQUENCE</scope>
    <source>
        <strain evidence="1">NBRC 12854</strain>
    </source>
</reference>
<name>A0A126Y6D7_9ACTN</name>
<dbReference type="KEGG" id="salb:XNR_3228"/>
<dbReference type="AlphaFoldDB" id="A0A126Y6D7"/>
<dbReference type="EMBL" id="BNDZ01000005">
    <property type="protein sequence ID" value="GHI47397.1"/>
    <property type="molecule type" value="Genomic_DNA"/>
</dbReference>
<proteinExistence type="predicted"/>
<evidence type="ECO:0000313" key="3">
    <source>
        <dbReference type="EMBL" id="RZE38582.1"/>
    </source>
</evidence>
<evidence type="ECO:0000313" key="5">
    <source>
        <dbReference type="Proteomes" id="UP000292693"/>
    </source>
</evidence>